<sequence>MFFTCRVCGKTGDGQGYRIREMFYGSHEEFDYVQCPSCRCLQIATIPTDMGRFYPSGYYAHSIIDERSLLHGCKAFLRRQRNRYLLFNKGMMGRILCRCFPADFPLWLFAGLDGLEHMAILDVGCGSGRLPYQLKEAGIKGVLGIDLYIEKDIVYGNGLSIKKQSLPDIRNTETRFDLIMFNHSFEHMPEPEDILKTAASVLTDSGTVLIRIPTVDSLAWEHYRENWVQIDAPRHLYLHSRASLDIVAAKAGLRVAEVVYDSDSFQFWGSEQYLRNIPLESERSYHCAPSKSIFTKRQICEFQRRAVDLNRANRGDMAAFHLRKLLPDERPSS</sequence>
<keyword evidence="1" id="KW-0808">Transferase</keyword>
<reference evidence="1 2" key="1">
    <citation type="journal article" date="2020" name="Microorganisms">
        <title>Description of Three Novel Members in the Family Geobacteraceae, Oryzomonas japonicum gen. nov., sp. nov., Oryzomonas sagensis sp. nov., and Oryzomonas ruber sp. nov.</title>
        <authorList>
            <person name="Xu Z."/>
            <person name="Masuda Y."/>
            <person name="Hayakawa C."/>
            <person name="Ushijima N."/>
            <person name="Kawano K."/>
            <person name="Shiratori Y."/>
            <person name="Senoo K."/>
            <person name="Itoh H."/>
        </authorList>
    </citation>
    <scope>NUCLEOTIDE SEQUENCE [LARGE SCALE GENOMIC DNA]</scope>
    <source>
        <strain evidence="1 2">Red100</strain>
    </source>
</reference>
<comment type="caution">
    <text evidence="1">The sequence shown here is derived from an EMBL/GenBank/DDBJ whole genome shotgun (WGS) entry which is preliminary data.</text>
</comment>
<dbReference type="InterPro" id="IPR029063">
    <property type="entry name" value="SAM-dependent_MTases_sf"/>
</dbReference>
<dbReference type="Proteomes" id="UP000798046">
    <property type="component" value="Unassembled WGS sequence"/>
</dbReference>
<evidence type="ECO:0000313" key="1">
    <source>
        <dbReference type="EMBL" id="KAB0670423.1"/>
    </source>
</evidence>
<dbReference type="GO" id="GO:0008168">
    <property type="term" value="F:methyltransferase activity"/>
    <property type="evidence" value="ECO:0007669"/>
    <property type="project" value="UniProtKB-KW"/>
</dbReference>
<evidence type="ECO:0000313" key="2">
    <source>
        <dbReference type="Proteomes" id="UP000798046"/>
    </source>
</evidence>
<organism evidence="1 2">
    <name type="scientific">Oryzomonas sagensis</name>
    <dbReference type="NCBI Taxonomy" id="2603857"/>
    <lineage>
        <taxon>Bacteria</taxon>
        <taxon>Pseudomonadati</taxon>
        <taxon>Thermodesulfobacteriota</taxon>
        <taxon>Desulfuromonadia</taxon>
        <taxon>Geobacterales</taxon>
        <taxon>Geobacteraceae</taxon>
        <taxon>Oryzomonas</taxon>
    </lineage>
</organism>
<dbReference type="RefSeq" id="WP_151156784.1">
    <property type="nucleotide sequence ID" value="NZ_VZRA01000002.1"/>
</dbReference>
<proteinExistence type="predicted"/>
<dbReference type="EMBL" id="VZRA01000002">
    <property type="protein sequence ID" value="KAB0670423.1"/>
    <property type="molecule type" value="Genomic_DNA"/>
</dbReference>
<name>A0ABQ6TP42_9BACT</name>
<dbReference type="SUPFAM" id="SSF53335">
    <property type="entry name" value="S-adenosyl-L-methionine-dependent methyltransferases"/>
    <property type="match status" value="1"/>
</dbReference>
<dbReference type="Gene3D" id="3.40.50.150">
    <property type="entry name" value="Vaccinia Virus protein VP39"/>
    <property type="match status" value="1"/>
</dbReference>
<dbReference type="Pfam" id="PF13489">
    <property type="entry name" value="Methyltransf_23"/>
    <property type="match status" value="1"/>
</dbReference>
<keyword evidence="2" id="KW-1185">Reference proteome</keyword>
<gene>
    <name evidence="1" type="ORF">F6V30_09750</name>
</gene>
<keyword evidence="1" id="KW-0489">Methyltransferase</keyword>
<dbReference type="PANTHER" id="PTHR43861">
    <property type="entry name" value="TRANS-ACONITATE 2-METHYLTRANSFERASE-RELATED"/>
    <property type="match status" value="1"/>
</dbReference>
<protein>
    <submittedName>
        <fullName evidence="1">Class I SAM-dependent methyltransferase</fullName>
    </submittedName>
</protein>
<accession>A0ABQ6TP42</accession>
<dbReference type="GO" id="GO:0032259">
    <property type="term" value="P:methylation"/>
    <property type="evidence" value="ECO:0007669"/>
    <property type="project" value="UniProtKB-KW"/>
</dbReference>
<dbReference type="CDD" id="cd02440">
    <property type="entry name" value="AdoMet_MTases"/>
    <property type="match status" value="1"/>
</dbReference>